<dbReference type="EMBL" id="LCTW02000199">
    <property type="protein sequence ID" value="KXX76657.1"/>
    <property type="molecule type" value="Genomic_DNA"/>
</dbReference>
<feature type="region of interest" description="Disordered" evidence="1">
    <location>
        <begin position="24"/>
        <end position="57"/>
    </location>
</feature>
<dbReference type="VEuPathDB" id="FungiDB:MMYC01_206203"/>
<reference evidence="2 3" key="1">
    <citation type="journal article" date="2016" name="Genome Announc.">
        <title>Genome Sequence of Madurella mycetomatis mm55, Isolated from a Human Mycetoma Case in Sudan.</title>
        <authorList>
            <person name="Smit S."/>
            <person name="Derks M.F."/>
            <person name="Bervoets S."/>
            <person name="Fahal A."/>
            <person name="van Leeuwen W."/>
            <person name="van Belkum A."/>
            <person name="van de Sande W.W."/>
        </authorList>
    </citation>
    <scope>NUCLEOTIDE SEQUENCE [LARGE SCALE GENOMIC DNA]</scope>
    <source>
        <strain evidence="3">mm55</strain>
    </source>
</reference>
<gene>
    <name evidence="2" type="ORF">MMYC01_206203</name>
</gene>
<evidence type="ECO:0000313" key="3">
    <source>
        <dbReference type="Proteomes" id="UP000078237"/>
    </source>
</evidence>
<dbReference type="OrthoDB" id="10678097at2759"/>
<dbReference type="Proteomes" id="UP000078237">
    <property type="component" value="Unassembled WGS sequence"/>
</dbReference>
<name>A0A175VYS5_9PEZI</name>
<evidence type="ECO:0000313" key="2">
    <source>
        <dbReference type="EMBL" id="KXX76657.1"/>
    </source>
</evidence>
<accession>A0A175VYS5</accession>
<dbReference type="AlphaFoldDB" id="A0A175VYS5"/>
<sequence>MVTSRRRPLTPGVLPCKRSCEYTSVFDSDSDSDSGSGSGSNKYKSEDSEPSSDQTALTFRRRILTRTFRSLDGKSGSKTEKPQHVSLLTKGLQHLHLRRAEAPAAATPVNKLQSVTAARTKSKTTVLTVTGEISAARAATTTTSIQWADGTIANQQQEQQQQPKQARTRPKKTGVTAPAKPIPVPLPPLPDNCDPSTDPALLLGLPPSARRLLANPRCRGRYRSSYHRKVEESRAAAWRAALANEYEAVRRAGPMGPERTNADAGYVGEDKDWACCNCGAGNSRFEFLCWSCAAHSKRRCCELVG</sequence>
<proteinExistence type="predicted"/>
<protein>
    <submittedName>
        <fullName evidence="2">Uncharacterized protein</fullName>
    </submittedName>
</protein>
<feature type="compositionally biased region" description="Low complexity" evidence="1">
    <location>
        <begin position="155"/>
        <end position="165"/>
    </location>
</feature>
<organism evidence="2 3">
    <name type="scientific">Madurella mycetomatis</name>
    <dbReference type="NCBI Taxonomy" id="100816"/>
    <lineage>
        <taxon>Eukaryota</taxon>
        <taxon>Fungi</taxon>
        <taxon>Dikarya</taxon>
        <taxon>Ascomycota</taxon>
        <taxon>Pezizomycotina</taxon>
        <taxon>Sordariomycetes</taxon>
        <taxon>Sordariomycetidae</taxon>
        <taxon>Sordariales</taxon>
        <taxon>Sordariales incertae sedis</taxon>
        <taxon>Madurella</taxon>
    </lineage>
</organism>
<keyword evidence="3" id="KW-1185">Reference proteome</keyword>
<feature type="region of interest" description="Disordered" evidence="1">
    <location>
        <begin position="154"/>
        <end position="186"/>
    </location>
</feature>
<evidence type="ECO:0000256" key="1">
    <source>
        <dbReference type="SAM" id="MobiDB-lite"/>
    </source>
</evidence>
<comment type="caution">
    <text evidence="2">The sequence shown here is derived from an EMBL/GenBank/DDBJ whole genome shotgun (WGS) entry which is preliminary data.</text>
</comment>